<dbReference type="InterPro" id="IPR032584">
    <property type="entry name" value="DUF4913"/>
</dbReference>
<feature type="region of interest" description="Disordered" evidence="1">
    <location>
        <begin position="261"/>
        <end position="291"/>
    </location>
</feature>
<dbReference type="Pfam" id="PF16259">
    <property type="entry name" value="DUF4913"/>
    <property type="match status" value="2"/>
</dbReference>
<sequence>MDDFGDLETLNDGLDDHEDFEDLGELDGLEDDYMPAAAEPVAEEPVAEKVEPVYFGVEDFVTDYLAANINRKLSTKPGKGLMWDAYWWRHDEVVARLTALWFAWEEAYANTDDAAAVSAWWIQHCEPHMRVLFDGETGPMSGALPDGTWMGHGPLRSVPAPAGILPEEPWRFEEIEPVFSGVEQFVNGYFARVVNRNLSPAAGRGLIWDARWWRYREVVTRLTTLWHAWENARASEDGSAMSAWWIHHADPHLRILLDGDTGPMSGSSSDGTWMDHGALPSIQAPSGHFST</sequence>
<reference evidence="2" key="1">
    <citation type="submission" date="2023-08" db="EMBL/GenBank/DDBJ databases">
        <title>Isolation and Characterization of Rhodococcus erythropolis MGMM8.</title>
        <authorList>
            <person name="Diabankana R.G.C."/>
            <person name="Afordoanyi D.M."/>
            <person name="Validov S.Z."/>
        </authorList>
    </citation>
    <scope>NUCLEOTIDE SEQUENCE</scope>
    <source>
        <strain evidence="2">MGMM8</strain>
        <plasmid evidence="2">pMGMM8_4</plasmid>
    </source>
</reference>
<dbReference type="Proteomes" id="UP001230933">
    <property type="component" value="Plasmid pMGMM8_4"/>
</dbReference>
<evidence type="ECO:0000313" key="3">
    <source>
        <dbReference type="Proteomes" id="UP001230933"/>
    </source>
</evidence>
<dbReference type="AlphaFoldDB" id="A0AAX3ZZQ2"/>
<accession>A0AAX3ZZQ2</accession>
<protein>
    <submittedName>
        <fullName evidence="2">DUF4913 domain-containing protein</fullName>
    </submittedName>
</protein>
<evidence type="ECO:0000313" key="2">
    <source>
        <dbReference type="EMBL" id="WMN02159.1"/>
    </source>
</evidence>
<dbReference type="RefSeq" id="WP_308372668.1">
    <property type="nucleotide sequence ID" value="NZ_CP133194.1"/>
</dbReference>
<organism evidence="2 3">
    <name type="scientific">Rhodococcus erythropolis</name>
    <name type="common">Arthrobacter picolinophilus</name>
    <dbReference type="NCBI Taxonomy" id="1833"/>
    <lineage>
        <taxon>Bacteria</taxon>
        <taxon>Bacillati</taxon>
        <taxon>Actinomycetota</taxon>
        <taxon>Actinomycetes</taxon>
        <taxon>Mycobacteriales</taxon>
        <taxon>Nocardiaceae</taxon>
        <taxon>Rhodococcus</taxon>
        <taxon>Rhodococcus erythropolis group</taxon>
    </lineage>
</organism>
<proteinExistence type="predicted"/>
<evidence type="ECO:0000256" key="1">
    <source>
        <dbReference type="SAM" id="MobiDB-lite"/>
    </source>
</evidence>
<name>A0AAX3ZZQ2_RHOER</name>
<keyword evidence="2" id="KW-0614">Plasmid</keyword>
<dbReference type="EMBL" id="CP133194">
    <property type="protein sequence ID" value="WMN02159.1"/>
    <property type="molecule type" value="Genomic_DNA"/>
</dbReference>
<geneLocation type="plasmid" evidence="2 3">
    <name>pMGMM8_4</name>
</geneLocation>
<gene>
    <name evidence="2" type="ORF">QIE55_33445</name>
</gene>